<dbReference type="Proteomes" id="UP000661012">
    <property type="component" value="Unassembled WGS sequence"/>
</dbReference>
<keyword evidence="4" id="KW-1185">Reference proteome</keyword>
<dbReference type="EMBL" id="QGAC01000023">
    <property type="protein sequence ID" value="TKJ85255.1"/>
    <property type="molecule type" value="Genomic_DNA"/>
</dbReference>
<comment type="caution">
    <text evidence="2">The sequence shown here is derived from an EMBL/GenBank/DDBJ whole genome shotgun (WGS) entry which is preliminary data.</text>
</comment>
<reference evidence="1 4" key="2">
    <citation type="journal article" date="2020" name="FEMS Microbiol. Ecol.">
        <title>Temporal dynamics of bacterial communities during seed development and maturation.</title>
        <authorList>
            <person name="Chesneau G."/>
            <person name="Torres-Cortes G."/>
            <person name="Briand M."/>
            <person name="Darrasse A."/>
            <person name="Preveaux A."/>
            <person name="Marais C."/>
            <person name="Jacques M.A."/>
            <person name="Shade A."/>
            <person name="Barret M."/>
        </authorList>
    </citation>
    <scope>NUCLEOTIDE SEQUENCE [LARGE SCALE GENOMIC DNA]</scope>
    <source>
        <strain evidence="1 4">CFBP13732</strain>
    </source>
</reference>
<accession>A0A354A650</accession>
<evidence type="ECO:0000313" key="2">
    <source>
        <dbReference type="EMBL" id="TKJ85255.1"/>
    </source>
</evidence>
<sequence>MFRFICSLFSSPESLLQVMSQRDIAESIEDGDRILIDEDGCAMVNFSSYEVHEDFARHVNTLKGA</sequence>
<dbReference type="Proteomes" id="UP000306393">
    <property type="component" value="Unassembled WGS sequence"/>
</dbReference>
<gene>
    <name evidence="2" type="ORF">EpCFBP13511_20190</name>
    <name evidence="1" type="ORF">IFT93_07645</name>
</gene>
<dbReference type="EMBL" id="JACYNN010000004">
    <property type="protein sequence ID" value="MBD8106298.1"/>
    <property type="molecule type" value="Genomic_DNA"/>
</dbReference>
<protein>
    <submittedName>
        <fullName evidence="2">Uncharacterized protein</fullName>
    </submittedName>
</protein>
<reference evidence="2 3" key="1">
    <citation type="journal article" date="2019" name="Sci. Rep.">
        <title>Differences in resource use lead to coexistence of seed-transmitted microbial populations.</title>
        <authorList>
            <person name="Torres-Cortes G."/>
            <person name="Garcia B.J."/>
            <person name="Compant S."/>
            <person name="Rezki S."/>
            <person name="Jones P."/>
            <person name="Preveaux A."/>
            <person name="Briand M."/>
            <person name="Roulet A."/>
            <person name="Bouchez O."/>
            <person name="Jacobson D."/>
            <person name="Barret M."/>
        </authorList>
    </citation>
    <scope>NUCLEOTIDE SEQUENCE [LARGE SCALE GENOMIC DNA]</scope>
    <source>
        <strain evidence="2 3">CFBP13511</strain>
    </source>
</reference>
<dbReference type="GeneID" id="67477914"/>
<evidence type="ECO:0000313" key="1">
    <source>
        <dbReference type="EMBL" id="MBD8106298.1"/>
    </source>
</evidence>
<proteinExistence type="predicted"/>
<evidence type="ECO:0000313" key="4">
    <source>
        <dbReference type="Proteomes" id="UP000661012"/>
    </source>
</evidence>
<dbReference type="RefSeq" id="WP_062747907.1">
    <property type="nucleotide sequence ID" value="NZ_CP022725.1"/>
</dbReference>
<evidence type="ECO:0000313" key="3">
    <source>
        <dbReference type="Proteomes" id="UP000306393"/>
    </source>
</evidence>
<dbReference type="AlphaFoldDB" id="A0A354A650"/>
<organism evidence="2 3">
    <name type="scientific">Erwinia persicina</name>
    <dbReference type="NCBI Taxonomy" id="55211"/>
    <lineage>
        <taxon>Bacteria</taxon>
        <taxon>Pseudomonadati</taxon>
        <taxon>Pseudomonadota</taxon>
        <taxon>Gammaproteobacteria</taxon>
        <taxon>Enterobacterales</taxon>
        <taxon>Erwiniaceae</taxon>
        <taxon>Erwinia</taxon>
    </lineage>
</organism>
<dbReference type="STRING" id="1219360.GCA_001571305_03661"/>
<dbReference type="KEGG" id="epe:CI789_13965"/>
<dbReference type="OrthoDB" id="6540387at2"/>
<name>A0A354A650_9GAMM</name>